<evidence type="ECO:0000256" key="4">
    <source>
        <dbReference type="ARBA" id="ARBA00022840"/>
    </source>
</evidence>
<dbReference type="AlphaFoldDB" id="A0A0H3BJU0"/>
<dbReference type="PROSITE" id="PS50893">
    <property type="entry name" value="ABC_TRANSPORTER_2"/>
    <property type="match status" value="1"/>
</dbReference>
<dbReference type="GO" id="GO:0016887">
    <property type="term" value="F:ATP hydrolysis activity"/>
    <property type="evidence" value="ECO:0007669"/>
    <property type="project" value="InterPro"/>
</dbReference>
<protein>
    <submittedName>
        <fullName evidence="9">Amino acid ABC transporter, ATP-binding protein</fullName>
    </submittedName>
</protein>
<evidence type="ECO:0000256" key="3">
    <source>
        <dbReference type="ARBA" id="ARBA00022741"/>
    </source>
</evidence>
<keyword evidence="5" id="KW-1278">Translocase</keyword>
<sequence>MVRLERLKKTYAGVPILRDISLEIPAHGMYGIIGKSGAGKSTLLRIMSLLEKPDEGAVFYHTTRVDLLRGAALRAQRRRIGLIFQQFHLFSSRTVFGNVAYPLEIARYARKDAYARVLHLLHLVGLADKAQARISTLSGGQKQRVAIARALAAEPAILFCDEATSALDPQTTQSILTLLKNVQCSLRLTVVLITHQMEVVRDLCDRAAVLHEGEIVEEGRVTQLFAAPRRLITQQLLSGCSFASFAKSEPFHRMSSGACAVHAIDKAHW</sequence>
<reference evidence="9 10" key="1">
    <citation type="journal article" date="2008" name="BMC Microbiol.">
        <title>Complete genome sequence of Treponema pallidum ssp. pallidum strain SS14 determined with oligonucleotide arrays.</title>
        <authorList>
            <person name="Matejkova P."/>
            <person name="Strouhal M."/>
            <person name="Smajs D."/>
            <person name="Norris S.J."/>
            <person name="Palzkill T."/>
            <person name="Petrosino J.F."/>
            <person name="Sodergren E."/>
            <person name="Norton J.E."/>
            <person name="Singh J."/>
            <person name="Richmond T.A."/>
            <person name="Molla M.N."/>
            <person name="Albert T.J."/>
            <person name="Weinstock G.M."/>
        </authorList>
    </citation>
    <scope>NUCLEOTIDE SEQUENCE [LARGE SCALE GENOMIC DNA]</scope>
    <source>
        <strain evidence="9 10">SS14</strain>
    </source>
</reference>
<dbReference type="PATRIC" id="fig|455434.6.peg.123"/>
<dbReference type="PANTHER" id="PTHR43166:SF30">
    <property type="entry name" value="METHIONINE IMPORT ATP-BINDING PROTEIN METN"/>
    <property type="match status" value="1"/>
</dbReference>
<dbReference type="EMBL" id="CP000805">
    <property type="protein sequence ID" value="ACD70547.1"/>
    <property type="molecule type" value="Genomic_DNA"/>
</dbReference>
<dbReference type="InterPro" id="IPR003593">
    <property type="entry name" value="AAA+_ATPase"/>
</dbReference>
<dbReference type="Pfam" id="PF00005">
    <property type="entry name" value="ABC_tran"/>
    <property type="match status" value="1"/>
</dbReference>
<dbReference type="InterPro" id="IPR041701">
    <property type="entry name" value="MetN_ABC"/>
</dbReference>
<dbReference type="SMART" id="SM00382">
    <property type="entry name" value="AAA"/>
    <property type="match status" value="1"/>
</dbReference>
<dbReference type="GeneID" id="93875917"/>
<dbReference type="Proteomes" id="UP000001202">
    <property type="component" value="Chromosome"/>
</dbReference>
<keyword evidence="2" id="KW-1003">Cell membrane</keyword>
<dbReference type="InterPro" id="IPR027417">
    <property type="entry name" value="P-loop_NTPase"/>
</dbReference>
<dbReference type="PANTHER" id="PTHR43166">
    <property type="entry name" value="AMINO ACID IMPORT ATP-BINDING PROTEIN"/>
    <property type="match status" value="1"/>
</dbReference>
<dbReference type="CDD" id="cd03258">
    <property type="entry name" value="ABC_MetN_methionine_transporter"/>
    <property type="match status" value="1"/>
</dbReference>
<evidence type="ECO:0000313" key="9">
    <source>
        <dbReference type="EMBL" id="ACD70547.1"/>
    </source>
</evidence>
<keyword evidence="6" id="KW-0029">Amino-acid transport</keyword>
<dbReference type="SUPFAM" id="SSF52540">
    <property type="entry name" value="P-loop containing nucleoside triphosphate hydrolases"/>
    <property type="match status" value="1"/>
</dbReference>
<dbReference type="InterPro" id="IPR003439">
    <property type="entry name" value="ABC_transporter-like_ATP-bd"/>
</dbReference>
<dbReference type="PROSITE" id="PS00211">
    <property type="entry name" value="ABC_TRANSPORTER_1"/>
    <property type="match status" value="1"/>
</dbReference>
<evidence type="ECO:0000256" key="6">
    <source>
        <dbReference type="ARBA" id="ARBA00022970"/>
    </source>
</evidence>
<evidence type="ECO:0000256" key="7">
    <source>
        <dbReference type="ARBA" id="ARBA00023136"/>
    </source>
</evidence>
<keyword evidence="7" id="KW-0472">Membrane</keyword>
<evidence type="ECO:0000256" key="1">
    <source>
        <dbReference type="ARBA" id="ARBA00022448"/>
    </source>
</evidence>
<evidence type="ECO:0000313" key="10">
    <source>
        <dbReference type="Proteomes" id="UP000001202"/>
    </source>
</evidence>
<keyword evidence="4 9" id="KW-0067">ATP-binding</keyword>
<feature type="domain" description="ABC transporter" evidence="8">
    <location>
        <begin position="2"/>
        <end position="237"/>
    </location>
</feature>
<keyword evidence="3" id="KW-0547">Nucleotide-binding</keyword>
<dbReference type="Gene3D" id="3.40.50.300">
    <property type="entry name" value="P-loop containing nucleotide triphosphate hydrolases"/>
    <property type="match status" value="1"/>
</dbReference>
<dbReference type="InterPro" id="IPR050086">
    <property type="entry name" value="MetN_ABC_transporter-like"/>
</dbReference>
<dbReference type="GO" id="GO:0006865">
    <property type="term" value="P:amino acid transport"/>
    <property type="evidence" value="ECO:0007669"/>
    <property type="project" value="UniProtKB-KW"/>
</dbReference>
<accession>A0A0H3BJU0</accession>
<evidence type="ECO:0000256" key="5">
    <source>
        <dbReference type="ARBA" id="ARBA00022967"/>
    </source>
</evidence>
<evidence type="ECO:0000256" key="2">
    <source>
        <dbReference type="ARBA" id="ARBA00022475"/>
    </source>
</evidence>
<name>A0A0H3BJU0_TREPS</name>
<dbReference type="KEGG" id="tpp:TPASS_0120"/>
<proteinExistence type="predicted"/>
<dbReference type="InterPro" id="IPR017871">
    <property type="entry name" value="ABC_transporter-like_CS"/>
</dbReference>
<dbReference type="GO" id="GO:0005524">
    <property type="term" value="F:ATP binding"/>
    <property type="evidence" value="ECO:0007669"/>
    <property type="project" value="UniProtKB-KW"/>
</dbReference>
<gene>
    <name evidence="9" type="ordered locus">TPASS_0120</name>
</gene>
<organism evidence="9 10">
    <name type="scientific">Treponema pallidum subsp. pallidum (strain SS14)</name>
    <dbReference type="NCBI Taxonomy" id="455434"/>
    <lineage>
        <taxon>Bacteria</taxon>
        <taxon>Pseudomonadati</taxon>
        <taxon>Spirochaetota</taxon>
        <taxon>Spirochaetia</taxon>
        <taxon>Spirochaetales</taxon>
        <taxon>Treponemataceae</taxon>
        <taxon>Treponema</taxon>
    </lineage>
</organism>
<evidence type="ECO:0000259" key="8">
    <source>
        <dbReference type="PROSITE" id="PS50893"/>
    </source>
</evidence>
<keyword evidence="1" id="KW-0813">Transport</keyword>
<dbReference type="RefSeq" id="WP_010881569.1">
    <property type="nucleotide sequence ID" value="NC_010741.1"/>
</dbReference>